<dbReference type="PANTHER" id="PTHR42693:SF43">
    <property type="entry name" value="BLL2667 PROTEIN"/>
    <property type="match status" value="1"/>
</dbReference>
<dbReference type="OrthoDB" id="9803751at2"/>
<dbReference type="GO" id="GO:0005975">
    <property type="term" value="P:carbohydrate metabolic process"/>
    <property type="evidence" value="ECO:0007669"/>
    <property type="project" value="UniProtKB-ARBA"/>
</dbReference>
<dbReference type="InterPro" id="IPR050738">
    <property type="entry name" value="Sulfatase"/>
</dbReference>
<dbReference type="Proteomes" id="UP000028712">
    <property type="component" value="Unassembled WGS sequence"/>
</dbReference>
<dbReference type="InterPro" id="IPR024607">
    <property type="entry name" value="Sulfatase_CS"/>
</dbReference>
<dbReference type="EMBL" id="JPRM01000021">
    <property type="protein sequence ID" value="KFF15406.1"/>
    <property type="molecule type" value="Genomic_DNA"/>
</dbReference>
<name>A0A086AFE2_FLAHY</name>
<dbReference type="CDD" id="cd16025">
    <property type="entry name" value="PAS_like"/>
    <property type="match status" value="1"/>
</dbReference>
<dbReference type="Gene3D" id="3.40.720.10">
    <property type="entry name" value="Alkaline Phosphatase, subunit A"/>
    <property type="match status" value="1"/>
</dbReference>
<reference evidence="7 9" key="1">
    <citation type="submission" date="2014-07" db="EMBL/GenBank/DDBJ databases">
        <title>Genome of Flavobacterium hydatis DSM 2063.</title>
        <authorList>
            <person name="Pipes S.E."/>
            <person name="Stropko S.J."/>
            <person name="Newman J.D."/>
        </authorList>
    </citation>
    <scope>NUCLEOTIDE SEQUENCE [LARGE SCALE GENOMIC DNA]</scope>
    <source>
        <strain evidence="7 9">DSM 2063</strain>
    </source>
</reference>
<evidence type="ECO:0000313" key="9">
    <source>
        <dbReference type="Proteomes" id="UP000028712"/>
    </source>
</evidence>
<accession>A0A086AFE2</accession>
<dbReference type="EMBL" id="MUGY01000025">
    <property type="protein sequence ID" value="OXA91354.1"/>
    <property type="molecule type" value="Genomic_DNA"/>
</dbReference>
<evidence type="ECO:0000259" key="6">
    <source>
        <dbReference type="Pfam" id="PF00884"/>
    </source>
</evidence>
<dbReference type="GO" id="GO:0004553">
    <property type="term" value="F:hydrolase activity, hydrolyzing O-glycosyl compounds"/>
    <property type="evidence" value="ECO:0007669"/>
    <property type="project" value="UniProtKB-ARBA"/>
</dbReference>
<evidence type="ECO:0000256" key="3">
    <source>
        <dbReference type="ARBA" id="ARBA00022801"/>
    </source>
</evidence>
<dbReference type="Pfam" id="PF00884">
    <property type="entry name" value="Sulfatase"/>
    <property type="match status" value="1"/>
</dbReference>
<keyword evidence="4" id="KW-0106">Calcium</keyword>
<dbReference type="Proteomes" id="UP000198424">
    <property type="component" value="Unassembled WGS sequence"/>
</dbReference>
<evidence type="ECO:0000313" key="8">
    <source>
        <dbReference type="EMBL" id="OXA91354.1"/>
    </source>
</evidence>
<keyword evidence="10" id="KW-1185">Reference proteome</keyword>
<dbReference type="InterPro" id="IPR000917">
    <property type="entry name" value="Sulfatase_N"/>
</dbReference>
<comment type="similarity">
    <text evidence="1">Belongs to the sulfatase family.</text>
</comment>
<feature type="chain" id="PRO_5001802750" evidence="5">
    <location>
        <begin position="22"/>
        <end position="782"/>
    </location>
</feature>
<keyword evidence="5" id="KW-0732">Signal</keyword>
<feature type="domain" description="Sulfatase N-terminal" evidence="6">
    <location>
        <begin position="70"/>
        <end position="481"/>
    </location>
</feature>
<comment type="caution">
    <text evidence="7">The sequence shown here is derived from an EMBL/GenBank/DDBJ whole genome shotgun (WGS) entry which is preliminary data.</text>
</comment>
<dbReference type="PANTHER" id="PTHR42693">
    <property type="entry name" value="ARYLSULFATASE FAMILY MEMBER"/>
    <property type="match status" value="1"/>
</dbReference>
<protein>
    <submittedName>
        <fullName evidence="7">Arylsulfatase</fullName>
    </submittedName>
</protein>
<keyword evidence="2" id="KW-0479">Metal-binding</keyword>
<dbReference type="InterPro" id="IPR013320">
    <property type="entry name" value="ConA-like_dom_sf"/>
</dbReference>
<gene>
    <name evidence="8" type="ORF">B0A62_16875</name>
    <name evidence="7" type="ORF">IW20_14010</name>
</gene>
<evidence type="ECO:0000256" key="1">
    <source>
        <dbReference type="ARBA" id="ARBA00008779"/>
    </source>
</evidence>
<evidence type="ECO:0000313" key="7">
    <source>
        <dbReference type="EMBL" id="KFF15406.1"/>
    </source>
</evidence>
<dbReference type="PROSITE" id="PS00523">
    <property type="entry name" value="SULFATASE_1"/>
    <property type="match status" value="1"/>
</dbReference>
<reference evidence="8 10" key="2">
    <citation type="submission" date="2016-11" db="EMBL/GenBank/DDBJ databases">
        <title>Whole genomes of Flavobacteriaceae.</title>
        <authorList>
            <person name="Stine C."/>
            <person name="Li C."/>
            <person name="Tadesse D."/>
        </authorList>
    </citation>
    <scope>NUCLEOTIDE SEQUENCE [LARGE SCALE GENOMIC DNA]</scope>
    <source>
        <strain evidence="8 10">ATCC 29551</strain>
    </source>
</reference>
<proteinExistence type="inferred from homology"/>
<keyword evidence="3" id="KW-0378">Hydrolase</keyword>
<dbReference type="RefSeq" id="WP_035623222.1">
    <property type="nucleotide sequence ID" value="NZ_JBEWQG010000002.1"/>
</dbReference>
<dbReference type="SUPFAM" id="SSF53649">
    <property type="entry name" value="Alkaline phosphatase-like"/>
    <property type="match status" value="1"/>
</dbReference>
<evidence type="ECO:0000256" key="5">
    <source>
        <dbReference type="SAM" id="SignalP"/>
    </source>
</evidence>
<dbReference type="STRING" id="991.IW20_14010"/>
<dbReference type="SUPFAM" id="SSF49899">
    <property type="entry name" value="Concanavalin A-like lectins/glucanases"/>
    <property type="match status" value="1"/>
</dbReference>
<evidence type="ECO:0000256" key="4">
    <source>
        <dbReference type="ARBA" id="ARBA00022837"/>
    </source>
</evidence>
<dbReference type="Gene3D" id="3.30.1120.10">
    <property type="match status" value="1"/>
</dbReference>
<dbReference type="GO" id="GO:0046872">
    <property type="term" value="F:metal ion binding"/>
    <property type="evidence" value="ECO:0007669"/>
    <property type="project" value="UniProtKB-KW"/>
</dbReference>
<dbReference type="AlphaFoldDB" id="A0A086AFE2"/>
<organism evidence="7 9">
    <name type="scientific">Flavobacterium hydatis</name>
    <name type="common">Cytophaga aquatilis</name>
    <dbReference type="NCBI Taxonomy" id="991"/>
    <lineage>
        <taxon>Bacteria</taxon>
        <taxon>Pseudomonadati</taxon>
        <taxon>Bacteroidota</taxon>
        <taxon>Flavobacteriia</taxon>
        <taxon>Flavobacteriales</taxon>
        <taxon>Flavobacteriaceae</taxon>
        <taxon>Flavobacterium</taxon>
    </lineage>
</organism>
<dbReference type="eggNOG" id="COG3119">
    <property type="taxonomic scope" value="Bacteria"/>
</dbReference>
<dbReference type="InterPro" id="IPR017850">
    <property type="entry name" value="Alkaline_phosphatase_core_sf"/>
</dbReference>
<evidence type="ECO:0000256" key="2">
    <source>
        <dbReference type="ARBA" id="ARBA00022723"/>
    </source>
</evidence>
<feature type="signal peptide" evidence="5">
    <location>
        <begin position="1"/>
        <end position="21"/>
    </location>
</feature>
<evidence type="ECO:0000313" key="10">
    <source>
        <dbReference type="Proteomes" id="UP000198424"/>
    </source>
</evidence>
<sequence>MKNLYSLFALFLISFSNLLQAQNLEVTPKNQSPEKLPRPDFQFKGTVGRTYLDSDPSQFPKLVTAPKGAPNIVIILIDDAGFGQFGTFGGATPTPELDKLAAEGLRYNRFHTTAICSPTRAALLTGRNHHVAATGGIAESATGYEGYTSIIPKRTGMIAEVLRQNGYATAWIGKNHNTPPWEINPRGPFNNWPNAWGFDFFYGFMGGQTSQYNPMLYENHNIVSMPADPNYHLTTDLVNHAIQWVDNVEAVPGAPYFLYLAPGATHAPHHAPKEWIDKFKGKFDDGWDKYRELTFERQKKLGVVPQNAKLTPRPKEIPAWNTLSPDQKKVASRMMEVFAGFTAHTDYEMGRFLDNLRSKPDWNNTLVFYIVGDNGSSAEGGLNGTIDEVSYYNGFEMPFKSALDKIDEIGGPTLHNHFPVGWAWAMNTPFQWTKQVASHFGGTRNPLIISWPSKIKSNGGLRSQFHHVIDIVPTIYEVTGITPPTELNGIVQDPIEGVSMAYTFNDAKAKEQHKIQYFEIYANRAIYQDGWVAASIANIPWAPSTKIVNADETIWELYNIDEDFSEANNLATKMPDKLKQMQELWWAEAAKNHVLPVDTRPLAARIKPDEIPNPTRGINSIQYSAGTGGIMEGSAPHLASTSFSLTADLEIPQSGAEGMLFTIGGYTAGFGWYIQNNKLVFSYNNFTDRSKITSTQDLSKGKHKLKVEFIYDGGGLGKGATIKLYDDGKEIGKGHLEKTVPVAFSSFDGIDVGIDRGAPVDFDYKMPFKFSGKLDKVILDLK</sequence>